<organism evidence="1">
    <name type="scientific">Anguilla anguilla</name>
    <name type="common">European freshwater eel</name>
    <name type="synonym">Muraena anguilla</name>
    <dbReference type="NCBI Taxonomy" id="7936"/>
    <lineage>
        <taxon>Eukaryota</taxon>
        <taxon>Metazoa</taxon>
        <taxon>Chordata</taxon>
        <taxon>Craniata</taxon>
        <taxon>Vertebrata</taxon>
        <taxon>Euteleostomi</taxon>
        <taxon>Actinopterygii</taxon>
        <taxon>Neopterygii</taxon>
        <taxon>Teleostei</taxon>
        <taxon>Anguilliformes</taxon>
        <taxon>Anguillidae</taxon>
        <taxon>Anguilla</taxon>
    </lineage>
</organism>
<accession>A0A0E9WC92</accession>
<reference evidence="1" key="1">
    <citation type="submission" date="2014-11" db="EMBL/GenBank/DDBJ databases">
        <authorList>
            <person name="Amaro Gonzalez C."/>
        </authorList>
    </citation>
    <scope>NUCLEOTIDE SEQUENCE</scope>
</reference>
<dbReference type="EMBL" id="GBXM01020563">
    <property type="protein sequence ID" value="JAH88014.1"/>
    <property type="molecule type" value="Transcribed_RNA"/>
</dbReference>
<proteinExistence type="predicted"/>
<sequence length="86" mass="9747">MPLYQRRRNSAPIFRAPVPPRHCTPPTLFCWMAGLSSPRAILEALERNSGSPRIGRCSWFRVWSSTIILSTFFTTGNTHGWLSSVL</sequence>
<evidence type="ECO:0000313" key="1">
    <source>
        <dbReference type="EMBL" id="JAH88014.1"/>
    </source>
</evidence>
<reference evidence="1" key="2">
    <citation type="journal article" date="2015" name="Fish Shellfish Immunol.">
        <title>Early steps in the European eel (Anguilla anguilla)-Vibrio vulnificus interaction in the gills: Role of the RtxA13 toxin.</title>
        <authorList>
            <person name="Callol A."/>
            <person name="Pajuelo D."/>
            <person name="Ebbesson L."/>
            <person name="Teles M."/>
            <person name="MacKenzie S."/>
            <person name="Amaro C."/>
        </authorList>
    </citation>
    <scope>NUCLEOTIDE SEQUENCE</scope>
</reference>
<dbReference type="AlphaFoldDB" id="A0A0E9WC92"/>
<protein>
    <submittedName>
        <fullName evidence="1">Uncharacterized protein</fullName>
    </submittedName>
</protein>
<name>A0A0E9WC92_ANGAN</name>